<name>A0A3S0JZR7_9PROT</name>
<dbReference type="AlphaFoldDB" id="A0A3S0JZR7"/>
<evidence type="ECO:0000259" key="2">
    <source>
        <dbReference type="PROSITE" id="PS50531"/>
    </source>
</evidence>
<evidence type="ECO:0000313" key="3">
    <source>
        <dbReference type="EMBL" id="RTR10913.1"/>
    </source>
</evidence>
<gene>
    <name evidence="3" type="ORF">EJ903_26255</name>
</gene>
<dbReference type="InterPro" id="IPR017894">
    <property type="entry name" value="HTH_IS21_transposase_type"/>
</dbReference>
<evidence type="ECO:0000256" key="1">
    <source>
        <dbReference type="SAM" id="MobiDB-lite"/>
    </source>
</evidence>
<feature type="region of interest" description="Disordered" evidence="1">
    <location>
        <begin position="264"/>
        <end position="290"/>
    </location>
</feature>
<dbReference type="NCBIfam" id="NF033550">
    <property type="entry name" value="transpos_ISL3"/>
    <property type="match status" value="1"/>
</dbReference>
<dbReference type="InterPro" id="IPR047951">
    <property type="entry name" value="Transpos_ISL3"/>
</dbReference>
<keyword evidence="4" id="KW-1185">Reference proteome</keyword>
<dbReference type="RefSeq" id="WP_126620808.1">
    <property type="nucleotide sequence ID" value="NZ_RXMA01000090.1"/>
</dbReference>
<dbReference type="InterPro" id="IPR002560">
    <property type="entry name" value="Transposase_DDE"/>
</dbReference>
<dbReference type="Pfam" id="PF01610">
    <property type="entry name" value="DDE_Tnp_ISL3"/>
    <property type="match status" value="1"/>
</dbReference>
<dbReference type="PANTHER" id="PTHR33498">
    <property type="entry name" value="TRANSPOSASE FOR INSERTION SEQUENCE ELEMENT IS1557"/>
    <property type="match status" value="1"/>
</dbReference>
<organism evidence="3 4">
    <name type="scientific">Azospirillum griseum</name>
    <dbReference type="NCBI Taxonomy" id="2496639"/>
    <lineage>
        <taxon>Bacteria</taxon>
        <taxon>Pseudomonadati</taxon>
        <taxon>Pseudomonadota</taxon>
        <taxon>Alphaproteobacteria</taxon>
        <taxon>Rhodospirillales</taxon>
        <taxon>Azospirillaceae</taxon>
        <taxon>Azospirillum</taxon>
    </lineage>
</organism>
<comment type="caution">
    <text evidence="3">The sequence shown here is derived from an EMBL/GenBank/DDBJ whole genome shotgun (WGS) entry which is preliminary data.</text>
</comment>
<dbReference type="PANTHER" id="PTHR33498:SF1">
    <property type="entry name" value="TRANSPOSASE FOR INSERTION SEQUENCE ELEMENT IS1557"/>
    <property type="match status" value="1"/>
</dbReference>
<feature type="compositionally biased region" description="Basic and acidic residues" evidence="1">
    <location>
        <begin position="277"/>
        <end position="288"/>
    </location>
</feature>
<protein>
    <submittedName>
        <fullName evidence="3">ISL3 family transposase</fullName>
    </submittedName>
</protein>
<dbReference type="EMBL" id="RXMA01000090">
    <property type="protein sequence ID" value="RTR10913.1"/>
    <property type="molecule type" value="Genomic_DNA"/>
</dbReference>
<dbReference type="Proteomes" id="UP000277007">
    <property type="component" value="Unassembled WGS sequence"/>
</dbReference>
<dbReference type="InterPro" id="IPR029261">
    <property type="entry name" value="Transposase_Znf"/>
</dbReference>
<proteinExistence type="predicted"/>
<sequence length="521" mass="57771">MSKSLLSLLPAGLIVDQVTVDADRVVVAARVRAATASCPLCRQPSRRVHSRYDRRLNDLPWQGRVGELRLQVRRFRCPAADCPRRVFAERLPTVAAPRVRRTRRLAEAQRTIALSAGGEPGARLATHLAMPVSGDTLLRLIRAEPTAPIPTPRVIGIDDWAWRRGKRYGTIIVDLERRRPIDLLPDRQADTVAAWLKAHPGVEIVARDRAGAYADGIRRGVPTAVQVADRWHLLHNLTDALREVLTGHHRDLRAAAKLAVAPVDGTGQEAHAPQPDEGAKPPTRREQRSAAIQAARQARFEEVVALDVRGWSQTRIAQTLGLDRKTVRVWLRSGQPPPWRQPAKGSQVDPFLDHLRRRWDEGCHNAARLWREIKALGFTGQRTTVRDWARPLRQTIPGMASAVSASWRAPSRRRAAWLVVADATEIDATEQAFVTALLSRSPKLAQTVALARAFRTMVRQQRAGELDEWLLMTDGTAMAGFAGGLKRDLAAVRAALSLPWSTGPVEGQISKLKTIKRTMNG</sequence>
<accession>A0A3S0JZR7</accession>
<feature type="non-terminal residue" evidence="3">
    <location>
        <position position="521"/>
    </location>
</feature>
<dbReference type="Pfam" id="PF14690">
    <property type="entry name" value="Zn_ribbon_ISL3"/>
    <property type="match status" value="1"/>
</dbReference>
<dbReference type="PROSITE" id="PS50531">
    <property type="entry name" value="HTH_IS21"/>
    <property type="match status" value="1"/>
</dbReference>
<feature type="domain" description="HTH IS21-type" evidence="2">
    <location>
        <begin position="298"/>
        <end position="359"/>
    </location>
</feature>
<dbReference type="OrthoDB" id="46712at2"/>
<evidence type="ECO:0000313" key="4">
    <source>
        <dbReference type="Proteomes" id="UP000277007"/>
    </source>
</evidence>
<reference evidence="3 4" key="1">
    <citation type="submission" date="2018-12" db="EMBL/GenBank/DDBJ databases">
        <authorList>
            <person name="Yang Y."/>
        </authorList>
    </citation>
    <scope>NUCLEOTIDE SEQUENCE [LARGE SCALE GENOMIC DNA]</scope>
    <source>
        <strain evidence="3 4">L-25-5w-1</strain>
    </source>
</reference>